<protein>
    <submittedName>
        <fullName evidence="2">Alpha/beta fold hydrolase</fullName>
    </submittedName>
</protein>
<keyword evidence="3" id="KW-1185">Reference proteome</keyword>
<dbReference type="InterPro" id="IPR029058">
    <property type="entry name" value="AB_hydrolase_fold"/>
</dbReference>
<dbReference type="InterPro" id="IPR050471">
    <property type="entry name" value="AB_hydrolase"/>
</dbReference>
<proteinExistence type="predicted"/>
<dbReference type="PANTHER" id="PTHR43433">
    <property type="entry name" value="HYDROLASE, ALPHA/BETA FOLD FAMILY PROTEIN"/>
    <property type="match status" value="1"/>
</dbReference>
<evidence type="ECO:0000313" key="3">
    <source>
        <dbReference type="Proteomes" id="UP000635245"/>
    </source>
</evidence>
<comment type="caution">
    <text evidence="2">The sequence shown here is derived from an EMBL/GenBank/DDBJ whole genome shotgun (WGS) entry which is preliminary data.</text>
</comment>
<gene>
    <name evidence="2" type="ORF">JHE00_32365</name>
</gene>
<reference evidence="2" key="1">
    <citation type="submission" date="2020-12" db="EMBL/GenBank/DDBJ databases">
        <title>Prauserella sp. ASG 168, a novel actinomycete isolated from cave rock.</title>
        <authorList>
            <person name="Suriyachadkun C."/>
        </authorList>
    </citation>
    <scope>NUCLEOTIDE SEQUENCE</scope>
    <source>
        <strain evidence="2">ASG 168</strain>
    </source>
</reference>
<name>A0A934R0W5_9PSEU</name>
<organism evidence="2 3">
    <name type="scientific">Prauserella cavernicola</name>
    <dbReference type="NCBI Taxonomy" id="2800127"/>
    <lineage>
        <taxon>Bacteria</taxon>
        <taxon>Bacillati</taxon>
        <taxon>Actinomycetota</taxon>
        <taxon>Actinomycetes</taxon>
        <taxon>Pseudonocardiales</taxon>
        <taxon>Pseudonocardiaceae</taxon>
        <taxon>Prauserella</taxon>
    </lineage>
</organism>
<dbReference type="Proteomes" id="UP000635245">
    <property type="component" value="Unassembled WGS sequence"/>
</dbReference>
<dbReference type="InterPro" id="IPR000073">
    <property type="entry name" value="AB_hydrolase_1"/>
</dbReference>
<keyword evidence="2" id="KW-0378">Hydrolase</keyword>
<sequence>MGDQYAGFHLAAQKRAARGDLHRIRRPLGHGAFDLTYVRTGSGDGPPVFVLPGGPGLASVLPYEQFRDLATARGLDVLMMEHRGVGFSRRDVSGVDLPWAELSVDAVLDDMAAVLDDCGVRQAIVHGSSYGSYLAAAFGARHPEHVAGMVLDSPTLGASTEAVATATIRRLFWDGDDERTRESARTVRFLVENGLVPAGEAARVVQVTYEFGGLALLDRLLGAVRDGRGGRTWRWIAQSGESELTTPVPYVMEFDLVGAIAYRELGHGTASDGGPLDLSRSRAARQGDFPLYEGDAVDLPAALPHFTWPTVAVSGERDLRTPRSVAEQVVELVPDAVLLPIDDLGHSALDGHPLATLLAADAIRHGSHTRLPELAGRISTMSRHGRQRMLDPLISARLVLDRVLPRTPPGSG</sequence>
<dbReference type="PANTHER" id="PTHR43433:SF5">
    <property type="entry name" value="AB HYDROLASE-1 DOMAIN-CONTAINING PROTEIN"/>
    <property type="match status" value="1"/>
</dbReference>
<dbReference type="GO" id="GO:0016787">
    <property type="term" value="F:hydrolase activity"/>
    <property type="evidence" value="ECO:0007669"/>
    <property type="project" value="UniProtKB-KW"/>
</dbReference>
<feature type="domain" description="AB hydrolase-1" evidence="1">
    <location>
        <begin position="46"/>
        <end position="159"/>
    </location>
</feature>
<dbReference type="Gene3D" id="3.40.50.1820">
    <property type="entry name" value="alpha/beta hydrolase"/>
    <property type="match status" value="1"/>
</dbReference>
<accession>A0A934R0W5</accession>
<evidence type="ECO:0000313" key="2">
    <source>
        <dbReference type="EMBL" id="MBK1789049.1"/>
    </source>
</evidence>
<dbReference type="RefSeq" id="WP_200325592.1">
    <property type="nucleotide sequence ID" value="NZ_JAENJH010000013.1"/>
</dbReference>
<dbReference type="EMBL" id="JAENJH010000013">
    <property type="protein sequence ID" value="MBK1789049.1"/>
    <property type="molecule type" value="Genomic_DNA"/>
</dbReference>
<evidence type="ECO:0000259" key="1">
    <source>
        <dbReference type="Pfam" id="PF00561"/>
    </source>
</evidence>
<dbReference type="AlphaFoldDB" id="A0A934R0W5"/>
<dbReference type="SUPFAM" id="SSF53474">
    <property type="entry name" value="alpha/beta-Hydrolases"/>
    <property type="match status" value="1"/>
</dbReference>
<dbReference type="Pfam" id="PF00561">
    <property type="entry name" value="Abhydrolase_1"/>
    <property type="match status" value="1"/>
</dbReference>